<evidence type="ECO:0000313" key="2">
    <source>
        <dbReference type="Proteomes" id="UP001597138"/>
    </source>
</evidence>
<dbReference type="EMBL" id="JBHUDZ010000005">
    <property type="protein sequence ID" value="MFD1602127.1"/>
    <property type="molecule type" value="Genomic_DNA"/>
</dbReference>
<accession>A0ABW4HAK3</accession>
<keyword evidence="2" id="KW-1185">Reference proteome</keyword>
<name>A0ABW4HAK3_9FLAO</name>
<gene>
    <name evidence="1" type="ORF">ACFSC2_05170</name>
</gene>
<protein>
    <submittedName>
        <fullName evidence="1">Uncharacterized protein</fullName>
    </submittedName>
</protein>
<organism evidence="1 2">
    <name type="scientific">Flavobacterium artemisiae</name>
    <dbReference type="NCBI Taxonomy" id="2126556"/>
    <lineage>
        <taxon>Bacteria</taxon>
        <taxon>Pseudomonadati</taxon>
        <taxon>Bacteroidota</taxon>
        <taxon>Flavobacteriia</taxon>
        <taxon>Flavobacteriales</taxon>
        <taxon>Flavobacteriaceae</taxon>
        <taxon>Flavobacterium</taxon>
    </lineage>
</organism>
<comment type="caution">
    <text evidence="1">The sequence shown here is derived from an EMBL/GenBank/DDBJ whole genome shotgun (WGS) entry which is preliminary data.</text>
</comment>
<proteinExistence type="predicted"/>
<sequence>MEPFQIEEIKEKLVFKLSYENLKLMNREQFKMFGINLFKWLDELRASGLTKNDLEKCINEIYYVQSDYFDEDSLFEERIYVITNEVISFCASPFFWDISLDEYLDKWQSFFVYNENL</sequence>
<reference evidence="2" key="1">
    <citation type="journal article" date="2019" name="Int. J. Syst. Evol. Microbiol.">
        <title>The Global Catalogue of Microorganisms (GCM) 10K type strain sequencing project: providing services to taxonomists for standard genome sequencing and annotation.</title>
        <authorList>
            <consortium name="The Broad Institute Genomics Platform"/>
            <consortium name="The Broad Institute Genome Sequencing Center for Infectious Disease"/>
            <person name="Wu L."/>
            <person name="Ma J."/>
        </authorList>
    </citation>
    <scope>NUCLEOTIDE SEQUENCE [LARGE SCALE GENOMIC DNA]</scope>
    <source>
        <strain evidence="2">CCUG 70865</strain>
    </source>
</reference>
<evidence type="ECO:0000313" key="1">
    <source>
        <dbReference type="EMBL" id="MFD1602127.1"/>
    </source>
</evidence>
<dbReference type="Proteomes" id="UP001597138">
    <property type="component" value="Unassembled WGS sequence"/>
</dbReference>
<dbReference type="RefSeq" id="WP_379816630.1">
    <property type="nucleotide sequence ID" value="NZ_JBHUDZ010000005.1"/>
</dbReference>